<evidence type="ECO:0000313" key="3">
    <source>
        <dbReference type="Proteomes" id="UP000006048"/>
    </source>
</evidence>
<feature type="transmembrane region" description="Helical" evidence="1">
    <location>
        <begin position="111"/>
        <end position="130"/>
    </location>
</feature>
<protein>
    <submittedName>
        <fullName evidence="2">Uncharacterized protein</fullName>
    </submittedName>
</protein>
<keyword evidence="1" id="KW-1133">Transmembrane helix</keyword>
<keyword evidence="3" id="KW-1185">Reference proteome</keyword>
<accession>I4B9S2</accession>
<feature type="transmembrane region" description="Helical" evidence="1">
    <location>
        <begin position="168"/>
        <end position="188"/>
    </location>
</feature>
<keyword evidence="1" id="KW-0812">Transmembrane</keyword>
<sequence length="250" mass="28926">MLLKNILMLLIGFTVSTAIHYFLLGGYFCLLELLTMHSTFRISEFRGYFLRFNGIALAGAVLLLITLLLFRKDRLYRRLVRDIPAFLCLINAISLMSISTNSIFPYQYLPWVMHLSVLALTAVYFGISVYKGFPFYMERINVYLKDQTLDIPIIDIREVMSQNRQNRFWVIGILTIIVMIPLISNAAYDRNEGDLFLLVYSLALLIAVFEMSWISTVMLTSMIHSRFAPEIRELIDVDAKKIDVKNKKVL</sequence>
<organism evidence="2 3">
    <name type="scientific">Turneriella parva (strain ATCC BAA-1111 / DSM 21527 / NCTC 11395 / H)</name>
    <name type="common">Leptospira parva</name>
    <dbReference type="NCBI Taxonomy" id="869212"/>
    <lineage>
        <taxon>Bacteria</taxon>
        <taxon>Pseudomonadati</taxon>
        <taxon>Spirochaetota</taxon>
        <taxon>Spirochaetia</taxon>
        <taxon>Leptospirales</taxon>
        <taxon>Leptospiraceae</taxon>
        <taxon>Turneriella</taxon>
    </lineage>
</organism>
<reference evidence="2 3" key="1">
    <citation type="submission" date="2012-06" db="EMBL/GenBank/DDBJ databases">
        <title>The complete chromosome of genome of Turneriella parva DSM 21527.</title>
        <authorList>
            <consortium name="US DOE Joint Genome Institute (JGI-PGF)"/>
            <person name="Lucas S."/>
            <person name="Han J."/>
            <person name="Lapidus A."/>
            <person name="Bruce D."/>
            <person name="Goodwin L."/>
            <person name="Pitluck S."/>
            <person name="Peters L."/>
            <person name="Kyrpides N."/>
            <person name="Mavromatis K."/>
            <person name="Ivanova N."/>
            <person name="Mikhailova N."/>
            <person name="Chertkov O."/>
            <person name="Detter J.C."/>
            <person name="Tapia R."/>
            <person name="Han C."/>
            <person name="Land M."/>
            <person name="Hauser L."/>
            <person name="Markowitz V."/>
            <person name="Cheng J.-F."/>
            <person name="Hugenholtz P."/>
            <person name="Woyke T."/>
            <person name="Wu D."/>
            <person name="Gronow S."/>
            <person name="Wellnitz S."/>
            <person name="Brambilla E."/>
            <person name="Klenk H.-P."/>
            <person name="Eisen J.A."/>
        </authorList>
    </citation>
    <scope>NUCLEOTIDE SEQUENCE [LARGE SCALE GENOMIC DNA]</scope>
    <source>
        <strain evidence="3">ATCC BAA-1111 / DSM 21527 / NCTC 11395 / H</strain>
    </source>
</reference>
<gene>
    <name evidence="2" type="ordered locus">Turpa_3391</name>
</gene>
<dbReference type="EMBL" id="CP002959">
    <property type="protein sequence ID" value="AFM14029.1"/>
    <property type="molecule type" value="Genomic_DNA"/>
</dbReference>
<feature type="transmembrane region" description="Helical" evidence="1">
    <location>
        <begin position="200"/>
        <end position="223"/>
    </location>
</feature>
<dbReference type="AlphaFoldDB" id="I4B9S2"/>
<feature type="transmembrane region" description="Helical" evidence="1">
    <location>
        <begin position="48"/>
        <end position="70"/>
    </location>
</feature>
<dbReference type="RefSeq" id="WP_014804525.1">
    <property type="nucleotide sequence ID" value="NC_018020.1"/>
</dbReference>
<name>I4B9S2_TURPD</name>
<feature type="transmembrane region" description="Helical" evidence="1">
    <location>
        <begin position="82"/>
        <end position="99"/>
    </location>
</feature>
<evidence type="ECO:0000256" key="1">
    <source>
        <dbReference type="SAM" id="Phobius"/>
    </source>
</evidence>
<proteinExistence type="predicted"/>
<keyword evidence="1" id="KW-0472">Membrane</keyword>
<dbReference type="HOGENOM" id="CLU_1111017_0_0_12"/>
<dbReference type="Proteomes" id="UP000006048">
    <property type="component" value="Chromosome"/>
</dbReference>
<dbReference type="KEGG" id="tpx:Turpa_3391"/>
<feature type="transmembrane region" description="Helical" evidence="1">
    <location>
        <begin position="7"/>
        <end position="28"/>
    </location>
</feature>
<evidence type="ECO:0000313" key="2">
    <source>
        <dbReference type="EMBL" id="AFM14029.1"/>
    </source>
</evidence>